<evidence type="ECO:0000313" key="2">
    <source>
        <dbReference type="EMBL" id="SVC28254.1"/>
    </source>
</evidence>
<protein>
    <recommendedName>
        <fullName evidence="1">NAD-dependent epimerase/dehydratase domain-containing protein</fullName>
    </recommendedName>
</protein>
<feature type="domain" description="NAD-dependent epimerase/dehydratase" evidence="1">
    <location>
        <begin position="10"/>
        <end position="42"/>
    </location>
</feature>
<dbReference type="InterPro" id="IPR001509">
    <property type="entry name" value="Epimerase_deHydtase"/>
</dbReference>
<dbReference type="Gene3D" id="3.40.50.720">
    <property type="entry name" value="NAD(P)-binding Rossmann-like Domain"/>
    <property type="match status" value="1"/>
</dbReference>
<dbReference type="InterPro" id="IPR036291">
    <property type="entry name" value="NAD(P)-bd_dom_sf"/>
</dbReference>
<feature type="non-terminal residue" evidence="2">
    <location>
        <position position="57"/>
    </location>
</feature>
<dbReference type="EMBL" id="UINC01082985">
    <property type="protein sequence ID" value="SVC28254.1"/>
    <property type="molecule type" value="Genomic_DNA"/>
</dbReference>
<accession>A0A382KTZ0</accession>
<name>A0A382KTZ0_9ZZZZ</name>
<sequence>MQKNPGKVACIFGASGFIGRHLIRRLTKKDFRIIAVTRSPYLHGHLKLLGNPGQIDL</sequence>
<evidence type="ECO:0000259" key="1">
    <source>
        <dbReference type="Pfam" id="PF01370"/>
    </source>
</evidence>
<reference evidence="2" key="1">
    <citation type="submission" date="2018-05" db="EMBL/GenBank/DDBJ databases">
        <authorList>
            <person name="Lanie J.A."/>
            <person name="Ng W.-L."/>
            <person name="Kazmierczak K.M."/>
            <person name="Andrzejewski T.M."/>
            <person name="Davidsen T.M."/>
            <person name="Wayne K.J."/>
            <person name="Tettelin H."/>
            <person name="Glass J.I."/>
            <person name="Rusch D."/>
            <person name="Podicherti R."/>
            <person name="Tsui H.-C.T."/>
            <person name="Winkler M.E."/>
        </authorList>
    </citation>
    <scope>NUCLEOTIDE SEQUENCE</scope>
</reference>
<dbReference type="SUPFAM" id="SSF51735">
    <property type="entry name" value="NAD(P)-binding Rossmann-fold domains"/>
    <property type="match status" value="1"/>
</dbReference>
<gene>
    <name evidence="2" type="ORF">METZ01_LOCUS281108</name>
</gene>
<dbReference type="Pfam" id="PF01370">
    <property type="entry name" value="Epimerase"/>
    <property type="match status" value="1"/>
</dbReference>
<organism evidence="2">
    <name type="scientific">marine metagenome</name>
    <dbReference type="NCBI Taxonomy" id="408172"/>
    <lineage>
        <taxon>unclassified sequences</taxon>
        <taxon>metagenomes</taxon>
        <taxon>ecological metagenomes</taxon>
    </lineage>
</organism>
<proteinExistence type="predicted"/>
<dbReference type="AlphaFoldDB" id="A0A382KTZ0"/>